<reference evidence="2 3" key="1">
    <citation type="submission" date="2016-10" db="EMBL/GenBank/DDBJ databases">
        <authorList>
            <person name="de Groot N.N."/>
        </authorList>
    </citation>
    <scope>NUCLEOTIDE SEQUENCE [LARGE SCALE GENOMIC DNA]</scope>
    <source>
        <strain evidence="2 3">CGMCC 1.7727</strain>
    </source>
</reference>
<keyword evidence="3" id="KW-1185">Reference proteome</keyword>
<dbReference type="InterPro" id="IPR026369">
    <property type="entry name" value="CxxC_20_CxxC"/>
</dbReference>
<dbReference type="STRING" id="531814.SAMN04487944_109171"/>
<dbReference type="NCBIfam" id="TIGR04104">
    <property type="entry name" value="cxxc_20_cxxc"/>
    <property type="match status" value="1"/>
</dbReference>
<dbReference type="OrthoDB" id="2418141at2"/>
<keyword evidence="1" id="KW-0812">Transmembrane</keyword>
<feature type="transmembrane region" description="Helical" evidence="1">
    <location>
        <begin position="46"/>
        <end position="63"/>
    </location>
</feature>
<protein>
    <submittedName>
        <fullName evidence="2">Cxxc_20_cxxc protein</fullName>
    </submittedName>
</protein>
<accession>A0A1H9RUV0</accession>
<organism evidence="2 3">
    <name type="scientific">Gracilibacillus ureilyticus</name>
    <dbReference type="NCBI Taxonomy" id="531814"/>
    <lineage>
        <taxon>Bacteria</taxon>
        <taxon>Bacillati</taxon>
        <taxon>Bacillota</taxon>
        <taxon>Bacilli</taxon>
        <taxon>Bacillales</taxon>
        <taxon>Bacillaceae</taxon>
        <taxon>Gracilibacillus</taxon>
    </lineage>
</organism>
<dbReference type="EMBL" id="FOGL01000009">
    <property type="protein sequence ID" value="SER76427.1"/>
    <property type="molecule type" value="Genomic_DNA"/>
</dbReference>
<dbReference type="RefSeq" id="WP_089740837.1">
    <property type="nucleotide sequence ID" value="NZ_FOGL01000009.1"/>
</dbReference>
<proteinExistence type="predicted"/>
<name>A0A1H9RUV0_9BACI</name>
<evidence type="ECO:0000313" key="2">
    <source>
        <dbReference type="EMBL" id="SER76427.1"/>
    </source>
</evidence>
<evidence type="ECO:0000313" key="3">
    <source>
        <dbReference type="Proteomes" id="UP000199687"/>
    </source>
</evidence>
<keyword evidence="1" id="KW-0472">Membrane</keyword>
<gene>
    <name evidence="2" type="ORF">SAMN04487944_109171</name>
</gene>
<keyword evidence="1" id="KW-1133">Transmembrane helix</keyword>
<dbReference type="AlphaFoldDB" id="A0A1H9RUV0"/>
<evidence type="ECO:0000256" key="1">
    <source>
        <dbReference type="SAM" id="Phobius"/>
    </source>
</evidence>
<sequence>MPICQQCNHQWTWRETVKRFFSLTSEAICPNCHNRQYVTSRSRKKLGLLNFFPPVAIFVPLIIGAKIYVSLSVLVSELILMVSFLPYLIELENVKQ</sequence>
<feature type="transmembrane region" description="Helical" evidence="1">
    <location>
        <begin position="69"/>
        <end position="89"/>
    </location>
</feature>
<dbReference type="Proteomes" id="UP000199687">
    <property type="component" value="Unassembled WGS sequence"/>
</dbReference>